<comment type="function">
    <text evidence="9">Essential for sperm motility and is involved in the regulation of the beating frequency of motile cilia on the epithelial cells of the respiratory tract. Required for the establishment of radial spokes in sperm flagella.</text>
</comment>
<evidence type="ECO:0000256" key="9">
    <source>
        <dbReference type="ARBA" id="ARBA00045321"/>
    </source>
</evidence>
<evidence type="ECO:0000256" key="5">
    <source>
        <dbReference type="ARBA" id="ARBA00022794"/>
    </source>
</evidence>
<dbReference type="PANTHER" id="PTHR21442:SF0">
    <property type="entry name" value="CILIA- AND FLAGELLA-ASSOCIATED PROTEIN 206"/>
    <property type="match status" value="1"/>
</dbReference>
<dbReference type="GO" id="GO:0005930">
    <property type="term" value="C:axoneme"/>
    <property type="evidence" value="ECO:0007669"/>
    <property type="project" value="UniProtKB-SubCell"/>
</dbReference>
<dbReference type="GO" id="GO:0030030">
    <property type="term" value="P:cell projection organization"/>
    <property type="evidence" value="ECO:0007669"/>
    <property type="project" value="UniProtKB-KW"/>
</dbReference>
<evidence type="ECO:0000256" key="2">
    <source>
        <dbReference type="ARBA" id="ARBA00010500"/>
    </source>
</evidence>
<evidence type="ECO:0000256" key="4">
    <source>
        <dbReference type="ARBA" id="ARBA00022490"/>
    </source>
</evidence>
<keyword evidence="11" id="KW-1185">Reference proteome</keyword>
<protein>
    <recommendedName>
        <fullName evidence="3">Cilia- and flagella-associated protein 206</fullName>
    </recommendedName>
</protein>
<keyword evidence="5" id="KW-0970">Cilium biogenesis/degradation</keyword>
<keyword evidence="6" id="KW-0969">Cilium</keyword>
<evidence type="ECO:0000256" key="3">
    <source>
        <dbReference type="ARBA" id="ARBA00021602"/>
    </source>
</evidence>
<keyword evidence="7" id="KW-0206">Cytoskeleton</keyword>
<organism evidence="10 11">
    <name type="scientific">Brachionus calyciflorus</name>
    <dbReference type="NCBI Taxonomy" id="104777"/>
    <lineage>
        <taxon>Eukaryota</taxon>
        <taxon>Metazoa</taxon>
        <taxon>Spiralia</taxon>
        <taxon>Gnathifera</taxon>
        <taxon>Rotifera</taxon>
        <taxon>Eurotatoria</taxon>
        <taxon>Monogononta</taxon>
        <taxon>Pseudotrocha</taxon>
        <taxon>Ploima</taxon>
        <taxon>Brachionidae</taxon>
        <taxon>Brachionus</taxon>
    </lineage>
</organism>
<evidence type="ECO:0000256" key="6">
    <source>
        <dbReference type="ARBA" id="ARBA00023069"/>
    </source>
</evidence>
<evidence type="ECO:0000256" key="8">
    <source>
        <dbReference type="ARBA" id="ARBA00023273"/>
    </source>
</evidence>
<keyword evidence="4" id="KW-0963">Cytoplasm</keyword>
<comment type="caution">
    <text evidence="10">The sequence shown here is derived from an EMBL/GenBank/DDBJ whole genome shotgun (WGS) entry which is preliminary data.</text>
</comment>
<evidence type="ECO:0000313" key="11">
    <source>
        <dbReference type="Proteomes" id="UP000663879"/>
    </source>
</evidence>
<dbReference type="InterPro" id="IPR021897">
    <property type="entry name" value="FAP206"/>
</dbReference>
<evidence type="ECO:0000256" key="1">
    <source>
        <dbReference type="ARBA" id="ARBA00004430"/>
    </source>
</evidence>
<comment type="subcellular location">
    <subcellularLocation>
        <location evidence="1">Cytoplasm</location>
        <location evidence="1">Cytoskeleton</location>
        <location evidence="1">Cilium axoneme</location>
    </subcellularLocation>
</comment>
<dbReference type="EMBL" id="CAJNOC010000138">
    <property type="protein sequence ID" value="CAF0718384.1"/>
    <property type="molecule type" value="Genomic_DNA"/>
</dbReference>
<gene>
    <name evidence="10" type="ORF">OXX778_LOCUS1943</name>
</gene>
<dbReference type="OrthoDB" id="10251073at2759"/>
<dbReference type="GO" id="GO:0036064">
    <property type="term" value="C:ciliary basal body"/>
    <property type="evidence" value="ECO:0007669"/>
    <property type="project" value="TreeGrafter"/>
</dbReference>
<name>A0A813MCQ5_9BILA</name>
<dbReference type="Proteomes" id="UP000663879">
    <property type="component" value="Unassembled WGS sequence"/>
</dbReference>
<dbReference type="GO" id="GO:0003356">
    <property type="term" value="P:regulation of cilium beat frequency"/>
    <property type="evidence" value="ECO:0007669"/>
    <property type="project" value="TreeGrafter"/>
</dbReference>
<dbReference type="Pfam" id="PF12018">
    <property type="entry name" value="FAP206"/>
    <property type="match status" value="1"/>
</dbReference>
<evidence type="ECO:0000313" key="10">
    <source>
        <dbReference type="EMBL" id="CAF0718384.1"/>
    </source>
</evidence>
<accession>A0A813MCQ5</accession>
<sequence length="622" mass="71419">MSKTQAETVIKNIIREIIQECTTRGQIVSETLVAFIVKAVVLDPDNQFHVDRQLTKDDVQKLIKLCVDHLLDVRSPSLDTIKMQVYFDMNYTTRSEFLEEHRRVLESRLQPVIREITDSRAKTKEDLESLYRKIVSAILLRSGLGSPTDISVVREATAALQSVFPPIELGTFMSMSKRDKERQLVELSLIVTGIRLFNKECGKGGEGIDDLPAILNQAIPATTEEVDKVIDHTVKAANKYTAILENNNSQIFGSYKRKILSDALVNVRQHEICLKTILHDIITCAKNVESLQIQLGQRLDHLKNTIQTKNAIPTSQVYPQFIQLANIWIGFQDELVLISVLSNVLYNLEPFAMNHRQIFNDEFLQPYLTKVQVKTDAQRVKESEKEKINPNDFEDLEWLFPETTLNFEKLTLAFKGFCAHALSRNDFLLLPANPNIGVLQYNNNFYVFSSKKAATEFARNISQHLTQIVNTAKRNPELIQLLEMHNQFKSISQYGDNKLIQKPIIKSDMGTQTDTHILDYNIVKTYEWNEWEMRRKALKMTNLRNKVTHSVQTDTSNFRRENVTQTWLPKEKGAQTKVDNYSNVPQPKVYLTGLRGVDRNIDGSFKPTNMQKIDLTFDVDQK</sequence>
<proteinExistence type="inferred from homology"/>
<evidence type="ECO:0000256" key="7">
    <source>
        <dbReference type="ARBA" id="ARBA00023212"/>
    </source>
</evidence>
<dbReference type="AlphaFoldDB" id="A0A813MCQ5"/>
<comment type="similarity">
    <text evidence="2">Belongs to the CFAP206 family.</text>
</comment>
<dbReference type="PANTHER" id="PTHR21442">
    <property type="entry name" value="CILIA- AND FLAGELLA-ASSOCIATED PROTEIN 206"/>
    <property type="match status" value="1"/>
</dbReference>
<reference evidence="10" key="1">
    <citation type="submission" date="2021-02" db="EMBL/GenBank/DDBJ databases">
        <authorList>
            <person name="Nowell W R."/>
        </authorList>
    </citation>
    <scope>NUCLEOTIDE SEQUENCE</scope>
    <source>
        <strain evidence="10">Ploen Becks lab</strain>
    </source>
</reference>
<keyword evidence="8" id="KW-0966">Cell projection</keyword>